<organism evidence="1 2">
    <name type="scientific">Nephila pilipes</name>
    <name type="common">Giant wood spider</name>
    <name type="synonym">Nephila maculata</name>
    <dbReference type="NCBI Taxonomy" id="299642"/>
    <lineage>
        <taxon>Eukaryota</taxon>
        <taxon>Metazoa</taxon>
        <taxon>Ecdysozoa</taxon>
        <taxon>Arthropoda</taxon>
        <taxon>Chelicerata</taxon>
        <taxon>Arachnida</taxon>
        <taxon>Araneae</taxon>
        <taxon>Araneomorphae</taxon>
        <taxon>Entelegynae</taxon>
        <taxon>Araneoidea</taxon>
        <taxon>Nephilidae</taxon>
        <taxon>Nephila</taxon>
    </lineage>
</organism>
<dbReference type="Proteomes" id="UP000887013">
    <property type="component" value="Unassembled WGS sequence"/>
</dbReference>
<dbReference type="AlphaFoldDB" id="A0A8X6MRN8"/>
<reference evidence="1" key="1">
    <citation type="submission" date="2020-08" db="EMBL/GenBank/DDBJ databases">
        <title>Multicomponent nature underlies the extraordinary mechanical properties of spider dragline silk.</title>
        <authorList>
            <person name="Kono N."/>
            <person name="Nakamura H."/>
            <person name="Mori M."/>
            <person name="Yoshida Y."/>
            <person name="Ohtoshi R."/>
            <person name="Malay A.D."/>
            <person name="Moran D.A.P."/>
            <person name="Tomita M."/>
            <person name="Numata K."/>
            <person name="Arakawa K."/>
        </authorList>
    </citation>
    <scope>NUCLEOTIDE SEQUENCE</scope>
</reference>
<accession>A0A8X6MRN8</accession>
<dbReference type="OrthoDB" id="8063408at2759"/>
<protein>
    <submittedName>
        <fullName evidence="1">Uncharacterized protein</fullName>
    </submittedName>
</protein>
<proteinExistence type="predicted"/>
<evidence type="ECO:0000313" key="1">
    <source>
        <dbReference type="EMBL" id="GFS74278.1"/>
    </source>
</evidence>
<comment type="caution">
    <text evidence="1">The sequence shown here is derived from an EMBL/GenBank/DDBJ whole genome shotgun (WGS) entry which is preliminary data.</text>
</comment>
<keyword evidence="2" id="KW-1185">Reference proteome</keyword>
<evidence type="ECO:0000313" key="2">
    <source>
        <dbReference type="Proteomes" id="UP000887013"/>
    </source>
</evidence>
<dbReference type="EMBL" id="BMAW01096344">
    <property type="protein sequence ID" value="GFS74278.1"/>
    <property type="molecule type" value="Genomic_DNA"/>
</dbReference>
<gene>
    <name evidence="1" type="ORF">NPIL_231961</name>
</gene>
<sequence length="99" mass="11301">MMKVLKPKFPQLSLAKVKEGVSVDPQIRKLFKYDQIQDALQRIVEPSMMNAMRSCIRILLISGNCRKEKDAQQCQEITVKQSKETLQGYNTNGSPRESS</sequence>
<name>A0A8X6MRN8_NEPPI</name>